<accession>A0ABT3YDW0</accession>
<dbReference type="InterPro" id="IPR006076">
    <property type="entry name" value="FAD-dep_OxRdtase"/>
</dbReference>
<dbReference type="EMBL" id="JAOVZQ010000001">
    <property type="protein sequence ID" value="MCY0094074.1"/>
    <property type="molecule type" value="Genomic_DNA"/>
</dbReference>
<dbReference type="Pfam" id="PF01266">
    <property type="entry name" value="DAO"/>
    <property type="match status" value="1"/>
</dbReference>
<dbReference type="Gene3D" id="3.30.9.10">
    <property type="entry name" value="D-Amino Acid Oxidase, subunit A, domain 2"/>
    <property type="match status" value="1"/>
</dbReference>
<sequence length="394" mass="41096">MGIADSGVVHAGQAAPDLLIAGAGVAGLWLTVKAARAGLSVMLVERGNPGGGASGGFLGALMPHSPERWNGKKDFQFRALVDLEDEVARLESETGAYCGYRRVGRLLPLTSERARTAELARVGEAQLNWGDAFRYEVKHTAEIDNWPDILAAPHGTVHETLSARISPPGLLGALLTSIAMMPNVDLRLETSVVEVSPAGRTATLSDGSVVSYGHVALANGVDAFPLIARAAGLPSQSLGSGVKGQAALLDARTYPDLPVVYEDGLYVIAHENGHVAVGSTSERDYDDPTGTDEALDLVIKRARRLCPVIKHAPVIRRWAGVRPRAIGRDPMLGPVPGAPGVLAMAGGFKISFGIAHRMADVLVSGITGTQGPETPASFSVEHHAAKAAGKTSTG</sequence>
<dbReference type="Gene3D" id="3.50.50.60">
    <property type="entry name" value="FAD/NAD(P)-binding domain"/>
    <property type="match status" value="1"/>
</dbReference>
<evidence type="ECO:0000313" key="3">
    <source>
        <dbReference type="EMBL" id="MCY0094074.1"/>
    </source>
</evidence>
<dbReference type="SUPFAM" id="SSF51905">
    <property type="entry name" value="FAD/NAD(P)-binding domain"/>
    <property type="match status" value="1"/>
</dbReference>
<dbReference type="PANTHER" id="PTHR13847">
    <property type="entry name" value="SARCOSINE DEHYDROGENASE-RELATED"/>
    <property type="match status" value="1"/>
</dbReference>
<evidence type="ECO:0000256" key="1">
    <source>
        <dbReference type="ARBA" id="ARBA00023002"/>
    </source>
</evidence>
<dbReference type="InterPro" id="IPR036188">
    <property type="entry name" value="FAD/NAD-bd_sf"/>
</dbReference>
<reference evidence="3" key="1">
    <citation type="submission" date="2022-10" db="EMBL/GenBank/DDBJ databases">
        <title>Hoeflea sp. J2-29, isolated from marine algae.</title>
        <authorList>
            <person name="Kristyanto S."/>
            <person name="Kim J.M."/>
            <person name="Jeon C.O."/>
        </authorList>
    </citation>
    <scope>NUCLEOTIDE SEQUENCE</scope>
    <source>
        <strain evidence="3">J2-29</strain>
    </source>
</reference>
<evidence type="ECO:0000259" key="2">
    <source>
        <dbReference type="Pfam" id="PF01266"/>
    </source>
</evidence>
<proteinExistence type="predicted"/>
<keyword evidence="4" id="KW-1185">Reference proteome</keyword>
<dbReference type="PANTHER" id="PTHR13847:SF289">
    <property type="entry name" value="GLYCINE OXIDASE"/>
    <property type="match status" value="1"/>
</dbReference>
<dbReference type="RefSeq" id="WP_267612017.1">
    <property type="nucleotide sequence ID" value="NZ_JAOVZQ010000001.1"/>
</dbReference>
<feature type="domain" description="FAD dependent oxidoreductase" evidence="2">
    <location>
        <begin position="17"/>
        <end position="360"/>
    </location>
</feature>
<dbReference type="Proteomes" id="UP001081283">
    <property type="component" value="Unassembled WGS sequence"/>
</dbReference>
<evidence type="ECO:0000313" key="4">
    <source>
        <dbReference type="Proteomes" id="UP001081283"/>
    </source>
</evidence>
<protein>
    <submittedName>
        <fullName evidence="3">FAD-binding oxidoreductase</fullName>
    </submittedName>
</protein>
<keyword evidence="1" id="KW-0560">Oxidoreductase</keyword>
<gene>
    <name evidence="3" type="ORF">OEG82_08580</name>
</gene>
<name>A0ABT3YDW0_9HYPH</name>
<comment type="caution">
    <text evidence="3">The sequence shown here is derived from an EMBL/GenBank/DDBJ whole genome shotgun (WGS) entry which is preliminary data.</text>
</comment>
<organism evidence="3 4">
    <name type="scientific">Hoeflea ulvae</name>
    <dbReference type="NCBI Taxonomy" id="2983764"/>
    <lineage>
        <taxon>Bacteria</taxon>
        <taxon>Pseudomonadati</taxon>
        <taxon>Pseudomonadota</taxon>
        <taxon>Alphaproteobacteria</taxon>
        <taxon>Hyphomicrobiales</taxon>
        <taxon>Rhizobiaceae</taxon>
        <taxon>Hoeflea</taxon>
    </lineage>
</organism>